<organism evidence="9 10">
    <name type="scientific">Rhodoferax ferrireducens</name>
    <dbReference type="NCBI Taxonomy" id="192843"/>
    <lineage>
        <taxon>Bacteria</taxon>
        <taxon>Pseudomonadati</taxon>
        <taxon>Pseudomonadota</taxon>
        <taxon>Betaproteobacteria</taxon>
        <taxon>Burkholderiales</taxon>
        <taxon>Comamonadaceae</taxon>
        <taxon>Rhodoferax</taxon>
    </lineage>
</organism>
<comment type="similarity">
    <text evidence="7">Belongs to the binding-protein-dependent transport system permease family.</text>
</comment>
<evidence type="ECO:0000259" key="8">
    <source>
        <dbReference type="PROSITE" id="PS50928"/>
    </source>
</evidence>
<feature type="transmembrane region" description="Helical" evidence="7">
    <location>
        <begin position="45"/>
        <end position="64"/>
    </location>
</feature>
<evidence type="ECO:0000256" key="5">
    <source>
        <dbReference type="ARBA" id="ARBA00022989"/>
    </source>
</evidence>
<comment type="subcellular location">
    <subcellularLocation>
        <location evidence="1 7">Cell membrane</location>
        <topology evidence="1 7">Multi-pass membrane protein</topology>
    </subcellularLocation>
</comment>
<keyword evidence="10" id="KW-1185">Reference proteome</keyword>
<keyword evidence="4 7" id="KW-0812">Transmembrane</keyword>
<evidence type="ECO:0000256" key="2">
    <source>
        <dbReference type="ARBA" id="ARBA00022448"/>
    </source>
</evidence>
<evidence type="ECO:0000313" key="10">
    <source>
        <dbReference type="Proteomes" id="UP001180487"/>
    </source>
</evidence>
<dbReference type="Gene3D" id="1.10.3720.10">
    <property type="entry name" value="MetI-like"/>
    <property type="match status" value="1"/>
</dbReference>
<accession>A0ABU2C665</accession>
<dbReference type="SUPFAM" id="SSF161098">
    <property type="entry name" value="MetI-like"/>
    <property type="match status" value="1"/>
</dbReference>
<keyword evidence="2 7" id="KW-0813">Transport</keyword>
<evidence type="ECO:0000256" key="7">
    <source>
        <dbReference type="RuleBase" id="RU363032"/>
    </source>
</evidence>
<name>A0ABU2C665_9BURK</name>
<keyword evidence="6 7" id="KW-0472">Membrane</keyword>
<protein>
    <submittedName>
        <fullName evidence="9">Taurine transport system permease protein</fullName>
    </submittedName>
</protein>
<evidence type="ECO:0000256" key="3">
    <source>
        <dbReference type="ARBA" id="ARBA00022475"/>
    </source>
</evidence>
<sequence length="296" mass="31255">MTELSIQNIANTAALQSPVPEAAPAPAPTAPRLVKMRSFGIGEHSTVTTSVATGAAILLLWWAVALSGKVSHLFLPTPAEVLAVAKSILEDGYANATLWEHVSASLTRILSAAAIAIALGIPIGLFMGLNRWAKGIFDTPIEFYWPLPPLAYLPLMIIWLGIGETSKIALLTLAMFAPIVLSAQAGVRALPLERVNAALSLGASRWQLFSAIVLPSALPEILTGIRIALGVGWGTLVAAELIASTRGIGYMVMSASHFLATDAVFVGIAVIAVCAFAFSSTMRLLESWLVPWKGKH</sequence>
<dbReference type="CDD" id="cd06261">
    <property type="entry name" value="TM_PBP2"/>
    <property type="match status" value="1"/>
</dbReference>
<dbReference type="EMBL" id="JAVDXT010000001">
    <property type="protein sequence ID" value="MDR7376828.1"/>
    <property type="molecule type" value="Genomic_DNA"/>
</dbReference>
<dbReference type="InterPro" id="IPR000515">
    <property type="entry name" value="MetI-like"/>
</dbReference>
<evidence type="ECO:0000256" key="1">
    <source>
        <dbReference type="ARBA" id="ARBA00004651"/>
    </source>
</evidence>
<feature type="transmembrane region" description="Helical" evidence="7">
    <location>
        <begin position="168"/>
        <end position="187"/>
    </location>
</feature>
<dbReference type="RefSeq" id="WP_310372057.1">
    <property type="nucleotide sequence ID" value="NZ_JAVDXT010000001.1"/>
</dbReference>
<proteinExistence type="inferred from homology"/>
<dbReference type="InterPro" id="IPR035906">
    <property type="entry name" value="MetI-like_sf"/>
</dbReference>
<evidence type="ECO:0000256" key="4">
    <source>
        <dbReference type="ARBA" id="ARBA00022692"/>
    </source>
</evidence>
<feature type="transmembrane region" description="Helical" evidence="7">
    <location>
        <begin position="109"/>
        <end position="129"/>
    </location>
</feature>
<dbReference type="Proteomes" id="UP001180487">
    <property type="component" value="Unassembled WGS sequence"/>
</dbReference>
<dbReference type="PROSITE" id="PS50928">
    <property type="entry name" value="ABC_TM1"/>
    <property type="match status" value="1"/>
</dbReference>
<reference evidence="9 10" key="1">
    <citation type="submission" date="2023-07" db="EMBL/GenBank/DDBJ databases">
        <title>Sorghum-associated microbial communities from plants grown in Nebraska, USA.</title>
        <authorList>
            <person name="Schachtman D."/>
        </authorList>
    </citation>
    <scope>NUCLEOTIDE SEQUENCE [LARGE SCALE GENOMIC DNA]</scope>
    <source>
        <strain evidence="9 10">BE313</strain>
    </source>
</reference>
<evidence type="ECO:0000256" key="6">
    <source>
        <dbReference type="ARBA" id="ARBA00023136"/>
    </source>
</evidence>
<feature type="transmembrane region" description="Helical" evidence="7">
    <location>
        <begin position="141"/>
        <end position="162"/>
    </location>
</feature>
<dbReference type="PANTHER" id="PTHR30151">
    <property type="entry name" value="ALKANE SULFONATE ABC TRANSPORTER-RELATED, MEMBRANE SUBUNIT"/>
    <property type="match status" value="1"/>
</dbReference>
<evidence type="ECO:0000313" key="9">
    <source>
        <dbReference type="EMBL" id="MDR7376828.1"/>
    </source>
</evidence>
<dbReference type="PANTHER" id="PTHR30151:SF25">
    <property type="entry name" value="TAURINE TRANSPORT SYSTEM PERMEASE PROTEIN TAUC"/>
    <property type="match status" value="1"/>
</dbReference>
<keyword evidence="3" id="KW-1003">Cell membrane</keyword>
<keyword evidence="5 7" id="KW-1133">Transmembrane helix</keyword>
<gene>
    <name evidence="9" type="ORF">J2X19_001486</name>
</gene>
<dbReference type="Pfam" id="PF00528">
    <property type="entry name" value="BPD_transp_1"/>
    <property type="match status" value="1"/>
</dbReference>
<comment type="caution">
    <text evidence="9">The sequence shown here is derived from an EMBL/GenBank/DDBJ whole genome shotgun (WGS) entry which is preliminary data.</text>
</comment>
<feature type="transmembrane region" description="Helical" evidence="7">
    <location>
        <begin position="255"/>
        <end position="278"/>
    </location>
</feature>
<feature type="domain" description="ABC transmembrane type-1" evidence="8">
    <location>
        <begin position="102"/>
        <end position="286"/>
    </location>
</feature>